<evidence type="ECO:0000256" key="2">
    <source>
        <dbReference type="ARBA" id="ARBA00010487"/>
    </source>
</evidence>
<feature type="compositionally biased region" description="Low complexity" evidence="6">
    <location>
        <begin position="748"/>
        <end position="765"/>
    </location>
</feature>
<protein>
    <recommendedName>
        <fullName evidence="10">LMBR1 domain-containing protein 2</fullName>
    </recommendedName>
</protein>
<feature type="compositionally biased region" description="Polar residues" evidence="6">
    <location>
        <begin position="812"/>
        <end position="828"/>
    </location>
</feature>
<keyword evidence="3 7" id="KW-0812">Transmembrane</keyword>
<comment type="caution">
    <text evidence="8">The sequence shown here is derived from an EMBL/GenBank/DDBJ whole genome shotgun (WGS) entry which is preliminary data.</text>
</comment>
<feature type="transmembrane region" description="Helical" evidence="7">
    <location>
        <begin position="127"/>
        <end position="149"/>
    </location>
</feature>
<feature type="compositionally biased region" description="Basic and acidic residues" evidence="6">
    <location>
        <begin position="622"/>
        <end position="638"/>
    </location>
</feature>
<sequence>MAALQLVAGTLLVAFVVASLLNYFGNRRQHAWYVSLVAFVSWFFPFSIVGLVPLDLSSTLYRSCNPQDACKEPFTYVSQEFLVAAWRTMYWSSFALTWVLIPILQAYTQSGQFTVMKRLRNAVRDNLIYQMVIGFVALLGLLYVIYTIGTKDLRAYLMALSNSWGLILVVVFMGHGMVNVPRRLWHKGNNERELRRISFKASAVKDTKLDAEEEVMRVAKELSIVCHKLQSSDPLKPLVDKMVHNFPEARSIQFDSSRTSSPLPGSTRDRPTSTNNGRFFGSSQPSASSRAGGRKNSIESMVPAVLTEDYLANLNARIKKALRMKDRWTAIWHDLLQEGFLAQDIHENADNPERKFRSTLRSLSNKPKDFWLKFEWHWYLRIRPVCFRMASVFCALVSILIVWSEVTFDKNDPTLSVVGILIQLAKKETSFPLVYNFLTIGKEDSTEFAEYMGRMNMVPLLGSFNHYMPYLILVPTLITLFNVFAKMFAICSISDTFFEDDDSDEGGIGGDLEEGRQVLQDARREQERLSIPERSGFHRDFSSRRVAALDAYNNNKKTGRKTGRGRPVGGAGGAGSEFTSRNPLGEGSSAGAWREVRPLQGARQHTLQEPYHDDSTDDDEGSYGRRHSEGYGRLDTFDPFRGMSSGAGSFGGRSSGFDSPSFGRSRSPLPPPRLPVDDSQRDEDDGSQSGAIKSLWYKLTGKKKPAIVLEGATRQPGMGDYESDSRSSLESVERGTSRAGGSREEEAVAGAGAETATGARASSGSPMGPALMFTSIQRASDDRDRESLLGYNSNNTNASRPSSRARSPTRPQSFKPSTGRPQSSYLQANNGNGGGLGRPGATKNLRPSDDYRRGGASPLINFFAEDDDGL</sequence>
<dbReference type="EMBL" id="JAAAJB010000713">
    <property type="protein sequence ID" value="KAG0251847.1"/>
    <property type="molecule type" value="Genomic_DNA"/>
</dbReference>
<keyword evidence="5 7" id="KW-0472">Membrane</keyword>
<dbReference type="PANTHER" id="PTHR21355:SF0">
    <property type="entry name" value="G-PROTEIN COUPLED RECEPTOR-ASSOCIATED PROTEIN LMBRD2"/>
    <property type="match status" value="1"/>
</dbReference>
<evidence type="ECO:0000256" key="5">
    <source>
        <dbReference type="ARBA" id="ARBA00023136"/>
    </source>
</evidence>
<feature type="compositionally biased region" description="Polar residues" evidence="6">
    <location>
        <begin position="272"/>
        <end position="289"/>
    </location>
</feature>
<feature type="transmembrane region" description="Helical" evidence="7">
    <location>
        <begin position="89"/>
        <end position="107"/>
    </location>
</feature>
<keyword evidence="4 7" id="KW-1133">Transmembrane helix</keyword>
<proteinExistence type="inferred from homology"/>
<dbReference type="AlphaFoldDB" id="A0A9P6TYA8"/>
<name>A0A9P6TYA8_9FUNG</name>
<feature type="compositionally biased region" description="Basic and acidic residues" evidence="6">
    <location>
        <begin position="723"/>
        <end position="746"/>
    </location>
</feature>
<evidence type="ECO:0000256" key="6">
    <source>
        <dbReference type="SAM" id="MobiDB-lite"/>
    </source>
</evidence>
<feature type="region of interest" description="Disordered" evidence="6">
    <location>
        <begin position="253"/>
        <end position="295"/>
    </location>
</feature>
<feature type="region of interest" description="Disordered" evidence="6">
    <location>
        <begin position="603"/>
        <end position="857"/>
    </location>
</feature>
<dbReference type="OrthoDB" id="203099at2759"/>
<feature type="compositionally biased region" description="Gly residues" evidence="6">
    <location>
        <begin position="566"/>
        <end position="575"/>
    </location>
</feature>
<evidence type="ECO:0000313" key="9">
    <source>
        <dbReference type="Proteomes" id="UP000807716"/>
    </source>
</evidence>
<evidence type="ECO:0000256" key="4">
    <source>
        <dbReference type="ARBA" id="ARBA00022989"/>
    </source>
</evidence>
<keyword evidence="9" id="KW-1185">Reference proteome</keyword>
<feature type="transmembrane region" description="Helical" evidence="7">
    <location>
        <begin position="155"/>
        <end position="178"/>
    </location>
</feature>
<feature type="compositionally biased region" description="Low complexity" evidence="6">
    <location>
        <begin position="792"/>
        <end position="811"/>
    </location>
</feature>
<evidence type="ECO:0000256" key="3">
    <source>
        <dbReference type="ARBA" id="ARBA00022692"/>
    </source>
</evidence>
<organism evidence="8 9">
    <name type="scientific">Actinomortierella ambigua</name>
    <dbReference type="NCBI Taxonomy" id="1343610"/>
    <lineage>
        <taxon>Eukaryota</taxon>
        <taxon>Fungi</taxon>
        <taxon>Fungi incertae sedis</taxon>
        <taxon>Mucoromycota</taxon>
        <taxon>Mortierellomycotina</taxon>
        <taxon>Mortierellomycetes</taxon>
        <taxon>Mortierellales</taxon>
        <taxon>Mortierellaceae</taxon>
        <taxon>Actinomortierella</taxon>
    </lineage>
</organism>
<accession>A0A9P6TYA8</accession>
<evidence type="ECO:0008006" key="10">
    <source>
        <dbReference type="Google" id="ProtNLM"/>
    </source>
</evidence>
<comment type="similarity">
    <text evidence="2">Belongs to the LIMR family.</text>
</comment>
<feature type="compositionally biased region" description="Low complexity" evidence="6">
    <location>
        <begin position="655"/>
        <end position="667"/>
    </location>
</feature>
<evidence type="ECO:0000256" key="1">
    <source>
        <dbReference type="ARBA" id="ARBA00004141"/>
    </source>
</evidence>
<feature type="transmembrane region" description="Helical" evidence="7">
    <location>
        <begin position="31"/>
        <end position="52"/>
    </location>
</feature>
<dbReference type="PANTHER" id="PTHR21355">
    <property type="entry name" value="G-PROTEIN COUPLED RECEPTOR-ASSOCIATED PROTEIN LMBRD2"/>
    <property type="match status" value="1"/>
</dbReference>
<dbReference type="InterPro" id="IPR006876">
    <property type="entry name" value="LMBR1-like_membr_prot"/>
</dbReference>
<comment type="subcellular location">
    <subcellularLocation>
        <location evidence="1">Membrane</location>
        <topology evidence="1">Multi-pass membrane protein</topology>
    </subcellularLocation>
</comment>
<dbReference type="GO" id="GO:0016020">
    <property type="term" value="C:membrane"/>
    <property type="evidence" value="ECO:0007669"/>
    <property type="project" value="UniProtKB-SubCell"/>
</dbReference>
<feature type="transmembrane region" description="Helical" evidence="7">
    <location>
        <begin position="6"/>
        <end position="24"/>
    </location>
</feature>
<feature type="transmembrane region" description="Helical" evidence="7">
    <location>
        <begin position="467"/>
        <end position="485"/>
    </location>
</feature>
<dbReference type="Pfam" id="PF04791">
    <property type="entry name" value="LMBR1"/>
    <property type="match status" value="2"/>
</dbReference>
<feature type="region of interest" description="Disordered" evidence="6">
    <location>
        <begin position="552"/>
        <end position="590"/>
    </location>
</feature>
<dbReference type="Proteomes" id="UP000807716">
    <property type="component" value="Unassembled WGS sequence"/>
</dbReference>
<feature type="compositionally biased region" description="Polar residues" evidence="6">
    <location>
        <begin position="253"/>
        <end position="264"/>
    </location>
</feature>
<evidence type="ECO:0000256" key="7">
    <source>
        <dbReference type="SAM" id="Phobius"/>
    </source>
</evidence>
<dbReference type="InterPro" id="IPR051584">
    <property type="entry name" value="GPCR-associated_LMBR1"/>
</dbReference>
<reference evidence="8" key="1">
    <citation type="journal article" date="2020" name="Fungal Divers.">
        <title>Resolving the Mortierellaceae phylogeny through synthesis of multi-gene phylogenetics and phylogenomics.</title>
        <authorList>
            <person name="Vandepol N."/>
            <person name="Liber J."/>
            <person name="Desiro A."/>
            <person name="Na H."/>
            <person name="Kennedy M."/>
            <person name="Barry K."/>
            <person name="Grigoriev I.V."/>
            <person name="Miller A.N."/>
            <person name="O'Donnell K."/>
            <person name="Stajich J.E."/>
            <person name="Bonito G."/>
        </authorList>
    </citation>
    <scope>NUCLEOTIDE SEQUENCE</scope>
    <source>
        <strain evidence="8">BC1065</strain>
    </source>
</reference>
<gene>
    <name evidence="8" type="ORF">DFQ27_008491</name>
</gene>
<evidence type="ECO:0000313" key="8">
    <source>
        <dbReference type="EMBL" id="KAG0251847.1"/>
    </source>
</evidence>
<feature type="transmembrane region" description="Helical" evidence="7">
    <location>
        <begin position="385"/>
        <end position="403"/>
    </location>
</feature>